<gene>
    <name evidence="11" type="ORF">LCGC14_1808030</name>
</gene>
<dbReference type="PIRSF" id="PIRSF006256">
    <property type="entry name" value="CMPcnvr_hdrg_mat"/>
    <property type="match status" value="1"/>
</dbReference>
<dbReference type="FunFam" id="3.30.420.40:FF:000124">
    <property type="entry name" value="Carbamoyltransferase HypF"/>
    <property type="match status" value="1"/>
</dbReference>
<comment type="catalytic activity">
    <reaction evidence="7">
        <text>C-terminal L-cysteinyl-[HypE protein] + carbamoyl phosphate + ATP + H2O = C-terminal S-carboxamide-L-cysteinyl-[HypE protein] + AMP + phosphate + diphosphate + H(+)</text>
        <dbReference type="Rhea" id="RHEA:55636"/>
        <dbReference type="Rhea" id="RHEA-COMP:14247"/>
        <dbReference type="Rhea" id="RHEA-COMP:14392"/>
        <dbReference type="ChEBI" id="CHEBI:15377"/>
        <dbReference type="ChEBI" id="CHEBI:15378"/>
        <dbReference type="ChEBI" id="CHEBI:30616"/>
        <dbReference type="ChEBI" id="CHEBI:33019"/>
        <dbReference type="ChEBI" id="CHEBI:43474"/>
        <dbReference type="ChEBI" id="CHEBI:58228"/>
        <dbReference type="ChEBI" id="CHEBI:76913"/>
        <dbReference type="ChEBI" id="CHEBI:139126"/>
        <dbReference type="ChEBI" id="CHEBI:456215"/>
    </reaction>
</comment>
<dbReference type="InterPro" id="IPR004421">
    <property type="entry name" value="Carbamoyltransferase_HypF"/>
</dbReference>
<keyword evidence="3" id="KW-0436">Ligase</keyword>
<dbReference type="PROSITE" id="PS51163">
    <property type="entry name" value="YRDC"/>
    <property type="match status" value="1"/>
</dbReference>
<dbReference type="GO" id="GO:0051604">
    <property type="term" value="P:protein maturation"/>
    <property type="evidence" value="ECO:0007669"/>
    <property type="project" value="TreeGrafter"/>
</dbReference>
<dbReference type="Pfam" id="PF07503">
    <property type="entry name" value="zf-HYPF"/>
    <property type="match status" value="2"/>
</dbReference>
<dbReference type="PANTHER" id="PTHR42959">
    <property type="entry name" value="CARBAMOYLTRANSFERASE"/>
    <property type="match status" value="1"/>
</dbReference>
<evidence type="ECO:0000256" key="6">
    <source>
        <dbReference type="ARBA" id="ARBA00022833"/>
    </source>
</evidence>
<dbReference type="InterPro" id="IPR011125">
    <property type="entry name" value="Znf_HypF"/>
</dbReference>
<dbReference type="InterPro" id="IPR051060">
    <property type="entry name" value="Carbamoyltrans_HypF-like"/>
</dbReference>
<name>A0A0F9GMH5_9ZZZZ</name>
<keyword evidence="5" id="KW-0863">Zinc-finger</keyword>
<accession>A0A0F9GMH5</accession>
<dbReference type="Gene3D" id="3.30.420.360">
    <property type="match status" value="1"/>
</dbReference>
<evidence type="ECO:0000259" key="10">
    <source>
        <dbReference type="PROSITE" id="PS51163"/>
    </source>
</evidence>
<dbReference type="GO" id="GO:0008270">
    <property type="term" value="F:zinc ion binding"/>
    <property type="evidence" value="ECO:0007669"/>
    <property type="project" value="UniProtKB-KW"/>
</dbReference>
<evidence type="ECO:0000256" key="5">
    <source>
        <dbReference type="ARBA" id="ARBA00022771"/>
    </source>
</evidence>
<dbReference type="Pfam" id="PF22521">
    <property type="entry name" value="HypF_C_2"/>
    <property type="match status" value="1"/>
</dbReference>
<dbReference type="PANTHER" id="PTHR42959:SF1">
    <property type="entry name" value="CARBAMOYLTRANSFERASE HYPF"/>
    <property type="match status" value="1"/>
</dbReference>
<dbReference type="GO" id="GO:0016874">
    <property type="term" value="F:ligase activity"/>
    <property type="evidence" value="ECO:0007669"/>
    <property type="project" value="UniProtKB-KW"/>
</dbReference>
<sequence length="693" mass="79270">IRKSKKEEKKFLPISPDISIYPDCLKELFEPNDRRYRYPFINCTNCGPRFTIIEDIPYDRSRTTMKVFPMCRQCESEYQDPLDRRFHAQPNACSTCGPQVSLWDRQQRKIMVADPIKKVAQLLQEGYIVAIKGLGGFHLACDATSNKTVATLRKRKYREDKPFALMALNIEMMKEFCEMDEDEENLLLSERRPIVILKKKKRCSLAVNEIAPHNNYLGFMLPYTPLHYLLLKEVNLPLVMTSGNISEEPIVYSNEEAFNRLKGLADYFLIHNRDIRMRTDDSVVRIFQKKEFFVRRSRGYAPQPIKVNTFFDEPILALGGQLKNTFCLVQKNQAIISHHIGDLENLSALTSFEEGIEHFLKLFHTYPKILACDLHPEYISTKFAQEYIRKLGEGTQLIPVQHHHAHIASLMIEQGIEDTLIGVSFDGAGLGSDGKIWGGEFLIANFSSFSRAAHLKEIPLPGAEQAIKEPWRMALSYLKASYGKDFYRPAHKWLKRIEPHKLSPVNTLIEKKINSPLTSSMGRLFDAVASIIGLRDEVNYEGQAAIELEMLASKQEKGDYPFEVFLRGEELIIDPCPIIRAVIDDLNKDKTRDIIAARFHNSVSSIILKICQLLREKRGLNIVALSGGVFQNIYLLERTFSLLEKAGFETYTHQHVPANDGGISLGQAIIAHYRKKQRSRISAENLKEEDQCA</sequence>
<dbReference type="SUPFAM" id="SSF55821">
    <property type="entry name" value="YrdC/RibB"/>
    <property type="match status" value="1"/>
</dbReference>
<evidence type="ECO:0000256" key="7">
    <source>
        <dbReference type="ARBA" id="ARBA00048220"/>
    </source>
</evidence>
<dbReference type="GO" id="GO:0016743">
    <property type="term" value="F:carboxyl- or carbamoyltransferase activity"/>
    <property type="evidence" value="ECO:0007669"/>
    <property type="project" value="InterPro"/>
</dbReference>
<dbReference type="Gene3D" id="3.90.870.30">
    <property type="match status" value="1"/>
</dbReference>
<dbReference type="InterPro" id="IPR017945">
    <property type="entry name" value="DHBP_synth_RibB-like_a/b_dom"/>
</dbReference>
<dbReference type="GO" id="GO:0003725">
    <property type="term" value="F:double-stranded RNA binding"/>
    <property type="evidence" value="ECO:0007669"/>
    <property type="project" value="InterPro"/>
</dbReference>
<proteinExistence type="inferred from homology"/>
<protein>
    <recommendedName>
        <fullName evidence="8">Carbamoyl phosphate-converting enzyme HypF</fullName>
    </recommendedName>
    <alternativeName>
        <fullName evidence="9">[NiFe]-hydrogenase maturation factor HypF</fullName>
    </alternativeName>
</protein>
<feature type="domain" description="YrdC-like" evidence="10">
    <location>
        <begin position="113"/>
        <end position="299"/>
    </location>
</feature>
<dbReference type="InterPro" id="IPR006070">
    <property type="entry name" value="Sua5-like_dom"/>
</dbReference>
<organism evidence="11">
    <name type="scientific">marine sediment metagenome</name>
    <dbReference type="NCBI Taxonomy" id="412755"/>
    <lineage>
        <taxon>unclassified sequences</taxon>
        <taxon>metagenomes</taxon>
        <taxon>ecological metagenomes</taxon>
    </lineage>
</organism>
<evidence type="ECO:0000256" key="9">
    <source>
        <dbReference type="ARBA" id="ARBA00078219"/>
    </source>
</evidence>
<comment type="caution">
    <text evidence="11">The sequence shown here is derived from an EMBL/GenBank/DDBJ whole genome shotgun (WGS) entry which is preliminary data.</text>
</comment>
<dbReference type="Gene3D" id="3.30.110.120">
    <property type="match status" value="1"/>
</dbReference>
<evidence type="ECO:0000313" key="11">
    <source>
        <dbReference type="EMBL" id="KKM00080.1"/>
    </source>
</evidence>
<evidence type="ECO:0000256" key="8">
    <source>
        <dbReference type="ARBA" id="ARBA00075001"/>
    </source>
</evidence>
<comment type="pathway">
    <text evidence="1">Protein modification; [NiFe] hydrogenase maturation.</text>
</comment>
<comment type="similarity">
    <text evidence="2">Belongs to the carbamoyltransferase HypF family.</text>
</comment>
<evidence type="ECO:0000256" key="2">
    <source>
        <dbReference type="ARBA" id="ARBA00008097"/>
    </source>
</evidence>
<reference evidence="11" key="1">
    <citation type="journal article" date="2015" name="Nature">
        <title>Complex archaea that bridge the gap between prokaryotes and eukaryotes.</title>
        <authorList>
            <person name="Spang A."/>
            <person name="Saw J.H."/>
            <person name="Jorgensen S.L."/>
            <person name="Zaremba-Niedzwiedzka K."/>
            <person name="Martijn J."/>
            <person name="Lind A.E."/>
            <person name="van Eijk R."/>
            <person name="Schleper C."/>
            <person name="Guy L."/>
            <person name="Ettema T.J."/>
        </authorList>
    </citation>
    <scope>NUCLEOTIDE SEQUENCE</scope>
</reference>
<feature type="non-terminal residue" evidence="11">
    <location>
        <position position="1"/>
    </location>
</feature>
<dbReference type="InterPro" id="IPR041440">
    <property type="entry name" value="HypF_C"/>
</dbReference>
<evidence type="ECO:0000256" key="3">
    <source>
        <dbReference type="ARBA" id="ARBA00022598"/>
    </source>
</evidence>
<keyword evidence="6" id="KW-0862">Zinc</keyword>
<dbReference type="InterPro" id="IPR055128">
    <property type="entry name" value="HypF_C_2"/>
</dbReference>
<dbReference type="NCBIfam" id="TIGR00143">
    <property type="entry name" value="hypF"/>
    <property type="match status" value="1"/>
</dbReference>
<dbReference type="Pfam" id="PF01300">
    <property type="entry name" value="Sua5_yciO_yrdC"/>
    <property type="match status" value="1"/>
</dbReference>
<dbReference type="Pfam" id="PF17788">
    <property type="entry name" value="HypF_C"/>
    <property type="match status" value="1"/>
</dbReference>
<evidence type="ECO:0000256" key="1">
    <source>
        <dbReference type="ARBA" id="ARBA00004711"/>
    </source>
</evidence>
<keyword evidence="4" id="KW-0479">Metal-binding</keyword>
<evidence type="ECO:0000256" key="4">
    <source>
        <dbReference type="ARBA" id="ARBA00022723"/>
    </source>
</evidence>
<dbReference type="EMBL" id="LAZR01017518">
    <property type="protein sequence ID" value="KKM00080.1"/>
    <property type="molecule type" value="Genomic_DNA"/>
</dbReference>
<dbReference type="AlphaFoldDB" id="A0A0F9GMH5"/>
<dbReference type="Gene3D" id="3.30.420.40">
    <property type="match status" value="1"/>
</dbReference>